<feature type="compositionally biased region" description="Basic and acidic residues" evidence="1">
    <location>
        <begin position="150"/>
        <end position="165"/>
    </location>
</feature>
<dbReference type="AlphaFoldDB" id="A0A5E6M7E9"/>
<evidence type="ECO:0000313" key="3">
    <source>
        <dbReference type="Proteomes" id="UP000381693"/>
    </source>
</evidence>
<protein>
    <submittedName>
        <fullName evidence="2">Uncharacterized protein</fullName>
    </submittedName>
</protein>
<gene>
    <name evidence="2" type="ORF">MAMC_00595</name>
</gene>
<name>A0A5E6M7E9_9BACT</name>
<proteinExistence type="predicted"/>
<reference evidence="2" key="1">
    <citation type="submission" date="2019-09" db="EMBL/GenBank/DDBJ databases">
        <authorList>
            <person name="Cremers G."/>
        </authorList>
    </citation>
    <scope>NUCLEOTIDE SEQUENCE [LARGE SCALE GENOMIC DNA]</scope>
    <source>
        <strain evidence="2">3B</strain>
    </source>
</reference>
<feature type="compositionally biased region" description="Low complexity" evidence="1">
    <location>
        <begin position="83"/>
        <end position="97"/>
    </location>
</feature>
<keyword evidence="3" id="KW-1185">Reference proteome</keyword>
<sequence length="173" mass="19502">MAGKPYRSKLEAYWDTIRELRQRRKSWREITEILRARGVEVSQHALYNFVQVRRKWAREGKFGELPHPSVIGKGKGGSKDIAAEPPAKAPVKGAKPPEASPSEDPKILSEENRLESAIAAAKAAAKERAAQRPTVEAVERIEALTFLPSRRREEPEEKPTTEKGQRRGRSSRK</sequence>
<dbReference type="Proteomes" id="UP000381693">
    <property type="component" value="Unassembled WGS sequence"/>
</dbReference>
<comment type="caution">
    <text evidence="2">The sequence shown here is derived from an EMBL/GenBank/DDBJ whole genome shotgun (WGS) entry which is preliminary data.</text>
</comment>
<evidence type="ECO:0000256" key="1">
    <source>
        <dbReference type="SAM" id="MobiDB-lite"/>
    </source>
</evidence>
<dbReference type="EMBL" id="CABFUZ020000088">
    <property type="protein sequence ID" value="VVM05450.1"/>
    <property type="molecule type" value="Genomic_DNA"/>
</dbReference>
<accession>A0A5E6M7E9</accession>
<organism evidence="2 3">
    <name type="scientific">Methylacidimicrobium cyclopophantes</name>
    <dbReference type="NCBI Taxonomy" id="1041766"/>
    <lineage>
        <taxon>Bacteria</taxon>
        <taxon>Pseudomonadati</taxon>
        <taxon>Verrucomicrobiota</taxon>
        <taxon>Methylacidimicrobium</taxon>
    </lineage>
</organism>
<feature type="region of interest" description="Disordered" evidence="1">
    <location>
        <begin position="63"/>
        <end position="173"/>
    </location>
</feature>
<feature type="compositionally biased region" description="Basic and acidic residues" evidence="1">
    <location>
        <begin position="103"/>
        <end position="114"/>
    </location>
</feature>
<evidence type="ECO:0000313" key="2">
    <source>
        <dbReference type="EMBL" id="VVM05450.1"/>
    </source>
</evidence>